<name>A0A1X2GDH2_9FUNG</name>
<dbReference type="Proteomes" id="UP000242146">
    <property type="component" value="Unassembled WGS sequence"/>
</dbReference>
<evidence type="ECO:0000256" key="1">
    <source>
        <dbReference type="SAM" id="Coils"/>
    </source>
</evidence>
<feature type="region of interest" description="Disordered" evidence="2">
    <location>
        <begin position="900"/>
        <end position="932"/>
    </location>
</feature>
<proteinExistence type="predicted"/>
<dbReference type="AlphaFoldDB" id="A0A1X2GDH2"/>
<evidence type="ECO:0000256" key="2">
    <source>
        <dbReference type="SAM" id="MobiDB-lite"/>
    </source>
</evidence>
<feature type="coiled-coil region" evidence="1">
    <location>
        <begin position="62"/>
        <end position="89"/>
    </location>
</feature>
<sequence>MLRLVPEKRLFLIAVDDLEEDGDDQASTDDSDHDHDSESDEDIVDDEEAGPSTHFINTKRTVKKKQSLAVKQSKKLAKLEAEMDMVDNDKVGPSRRSYTRKDAIFHAELGPFRRFSRKGKLANGLSLTHGQKQSFIGVTRDVVRWATRLRFLHSLFLKFVIVKLFDDATPFPKCLFHPRLFTSISQLFLGQPITNQPVIGAFAPTLTAMYDLFSHAYPHLNITPLGGAHQGKKYGQIQEYMAKQEVVDFQNFVVENFVERLWYITQKRLEMAVKGLKTSDVLSIAKFIVNSVIKIEEEEAIRTIEYEITGDLPTTMNQLKEDISVDLKSLAAVVAIGKCSPGQPSTDERRGHVDSAMLVWACHAKLGCRDTLDTLLAIARHLQCRGYTTNASDGPPLLPIKEKYITTHRHLFLHLMIVMDKFAADAMLTQSKLPQNHKKWRANHGLTSKQITWSKKCNQRRANAPSFLARCFYPHEHIRPPTIRLLGAYPTPSFRSIHLTLDDSALHPLLISAGLRSQFAKPGCTNAILKPGYFVNAGSLRNVTTHTGKNMFTGMITTDGYSMTAIYAKSKPSKPLPRVTLSDIEPWEWPYFSPWGLDPGDRDLVVAVDNCDPLIYDAPNYLTGEQLQDLSRQDPSLQVPRQYAAYKRPHQVRNFSSSEYRAKSDSLHRKLQKWRTKSGIACLESSIPTYRTVDPVELDAYLRYMDAHADTFLSFYAGVRMAKARFQIWRWQQIQDSELVNIFLTGGSKYKADPVGRITETEPIPRRNKWRRAPTRHDATKLPVVFYGAANVGSSVFRGRKTQHGLAKRTRQLFEKADAQCRLLMVDVDEYMTSQICSACGDHSLQQASVPQNMQFPEVTSVEFTRPLSCDGLSKEKKTTTTTTTPDSTIVTTTTTTTLVTNVPASDDPGRHSGITSVDHDSSTSASHNRHSHVEKTITTYEGPNATHKTVTTNTMTTTTIPASQEADQKLYSVKHCNTCNTDWHRDQNASRNILAIAWNTIFLGRRPTVFTRPGNVSPPQLPPSSWPD</sequence>
<organism evidence="3 4">
    <name type="scientific">Hesseltinella vesiculosa</name>
    <dbReference type="NCBI Taxonomy" id="101127"/>
    <lineage>
        <taxon>Eukaryota</taxon>
        <taxon>Fungi</taxon>
        <taxon>Fungi incertae sedis</taxon>
        <taxon>Mucoromycota</taxon>
        <taxon>Mucoromycotina</taxon>
        <taxon>Mucoromycetes</taxon>
        <taxon>Mucorales</taxon>
        <taxon>Cunninghamellaceae</taxon>
        <taxon>Hesseltinella</taxon>
    </lineage>
</organism>
<reference evidence="3 4" key="1">
    <citation type="submission" date="2016-07" db="EMBL/GenBank/DDBJ databases">
        <title>Pervasive Adenine N6-methylation of Active Genes in Fungi.</title>
        <authorList>
            <consortium name="DOE Joint Genome Institute"/>
            <person name="Mondo S.J."/>
            <person name="Dannebaum R.O."/>
            <person name="Kuo R.C."/>
            <person name="Labutti K."/>
            <person name="Haridas S."/>
            <person name="Kuo A."/>
            <person name="Salamov A."/>
            <person name="Ahrendt S.R."/>
            <person name="Lipzen A."/>
            <person name="Sullivan W."/>
            <person name="Andreopoulos W.B."/>
            <person name="Clum A."/>
            <person name="Lindquist E."/>
            <person name="Daum C."/>
            <person name="Ramamoorthy G.K."/>
            <person name="Gryganskyi A."/>
            <person name="Culley D."/>
            <person name="Magnuson J.K."/>
            <person name="James T.Y."/>
            <person name="O'Malley M.A."/>
            <person name="Stajich J.E."/>
            <person name="Spatafora J.W."/>
            <person name="Visel A."/>
            <person name="Grigoriev I.V."/>
        </authorList>
    </citation>
    <scope>NUCLEOTIDE SEQUENCE [LARGE SCALE GENOMIC DNA]</scope>
    <source>
        <strain evidence="3 4">NRRL 3301</strain>
    </source>
</reference>
<keyword evidence="1" id="KW-0175">Coiled coil</keyword>
<dbReference type="EMBL" id="MCGT01000023">
    <property type="protein sequence ID" value="ORX50518.1"/>
    <property type="molecule type" value="Genomic_DNA"/>
</dbReference>
<feature type="region of interest" description="Disordered" evidence="2">
    <location>
        <begin position="20"/>
        <end position="52"/>
    </location>
</feature>
<keyword evidence="4" id="KW-1185">Reference proteome</keyword>
<comment type="caution">
    <text evidence="3">The sequence shown here is derived from an EMBL/GenBank/DDBJ whole genome shotgun (WGS) entry which is preliminary data.</text>
</comment>
<gene>
    <name evidence="3" type="ORF">DM01DRAFT_1409034</name>
</gene>
<dbReference type="OrthoDB" id="2244395at2759"/>
<evidence type="ECO:0000313" key="3">
    <source>
        <dbReference type="EMBL" id="ORX50518.1"/>
    </source>
</evidence>
<evidence type="ECO:0000313" key="4">
    <source>
        <dbReference type="Proteomes" id="UP000242146"/>
    </source>
</evidence>
<accession>A0A1X2GDH2</accession>
<feature type="compositionally biased region" description="Acidic residues" evidence="2">
    <location>
        <begin position="37"/>
        <end position="49"/>
    </location>
</feature>
<protein>
    <submittedName>
        <fullName evidence="3">Uncharacterized protein</fullName>
    </submittedName>
</protein>
<feature type="compositionally biased region" description="Acidic residues" evidence="2">
    <location>
        <begin position="20"/>
        <end position="29"/>
    </location>
</feature>